<keyword evidence="5" id="KW-1185">Reference proteome</keyword>
<dbReference type="Pfam" id="PF10145">
    <property type="entry name" value="PhageMin_Tail"/>
    <property type="match status" value="1"/>
</dbReference>
<accession>A0A0J1FKM1</accession>
<feature type="transmembrane region" description="Helical" evidence="2">
    <location>
        <begin position="634"/>
        <end position="654"/>
    </location>
</feature>
<feature type="transmembrane region" description="Helical" evidence="2">
    <location>
        <begin position="459"/>
        <end position="479"/>
    </location>
</feature>
<keyword evidence="1" id="KW-1188">Viral release from host cell</keyword>
<dbReference type="AlphaFoldDB" id="A0A0J1FKM1"/>
<organism evidence="4 5">
    <name type="scientific">Desulfosporosinus acididurans</name>
    <dbReference type="NCBI Taxonomy" id="476652"/>
    <lineage>
        <taxon>Bacteria</taxon>
        <taxon>Bacillati</taxon>
        <taxon>Bacillota</taxon>
        <taxon>Clostridia</taxon>
        <taxon>Eubacteriales</taxon>
        <taxon>Desulfitobacteriaceae</taxon>
        <taxon>Desulfosporosinus</taxon>
    </lineage>
</organism>
<dbReference type="EMBL" id="LDZY01000018">
    <property type="protein sequence ID" value="KLU64014.1"/>
    <property type="molecule type" value="Genomic_DNA"/>
</dbReference>
<dbReference type="RefSeq" id="WP_053006530.1">
    <property type="nucleotide sequence ID" value="NZ_LDZY01000018.1"/>
</dbReference>
<proteinExistence type="predicted"/>
<sequence length="859" mass="90812">MARVIDAVIRLRDQFSATLRNVNGNLSQFQRQTSYAGRSMVSVGKDMERVGKNISTKVSLPIIGLGVAASEAATKFKHEMADIRKEVEARGLPESKVNSVMTEMSNKALKWSEDFGQSTESINEGLLTLVKDGYSADEAMSAMNTSLLTARGANEQLSTVVDQLGSSLEAYGMKTNNSAQTTKNMAHMADTFAYIANHTKASITSLGEAFSVAGSTANAMHQPMAQTAAAIGILESNGVDANTAATALKAGLVNLTKPTTKMQKALNQMGFSAFDSKGHMKDLASILNEVEKKTEGWTDQQKQAAIATIFGKESLSSWNILLHKGGGYLSDLANSANGATGEVQRLSDSMKNTEQNKFKELAQSVHALGIAFGEDILPSIIPIVGKLTDMAKSFANLDEGTKQAIIKFAMIAAAIGPPILILGKLTHGIGETILSFTKLSRSIASAGGILKYLATPGGMVIVVITAVALAAFLLIKYWGPISGFFKKVWDDIKGPIDIVKQKFQEFIGKVKDIKDKLLDLKDKAVKEVKKIFEDFTQTLKDHEGQIKTTTTVLGVIFGPALIKTGAQAVISGSQIVAHFIASIIKTGAQAVISAAKTTGSFIASIIKSGAEAVIAGAKITIGFIASLIKTAAQAAITGAAITVSLIGSLIAYAAQGWETVASISAQTLAWLAQKGVMLASAGVTGIMTAAQWALNAAMAANPITWVVLGIAALVLAVVGLYEAWVHNWGGIQDKTKAVIDEIKKVWQDLKDFLSHPIQGIINVAKRITGGESTGPTGHNALGTSYWGGGETWVGENGPEKIILPKGAQIKDHQSSISSNNRSVNLTINMNGPVIREESDIDKIADALVLKINAAAINMA</sequence>
<feature type="transmembrane region" description="Helical" evidence="2">
    <location>
        <begin position="675"/>
        <end position="697"/>
    </location>
</feature>
<dbReference type="PANTHER" id="PTHR37813:SF1">
    <property type="entry name" value="FELS-2 PROPHAGE PROTEIN"/>
    <property type="match status" value="1"/>
</dbReference>
<reference evidence="4 5" key="1">
    <citation type="submission" date="2015-06" db="EMBL/GenBank/DDBJ databases">
        <title>Draft genome of the moderately acidophilic sulfate reducer Candidatus Desulfosporosinus acididurans strain M1.</title>
        <authorList>
            <person name="Poehlein A."/>
            <person name="Petzsch P."/>
            <person name="Johnson B.D."/>
            <person name="Schloemann M."/>
            <person name="Daniel R."/>
            <person name="Muehling M."/>
        </authorList>
    </citation>
    <scope>NUCLEOTIDE SEQUENCE [LARGE SCALE GENOMIC DNA]</scope>
    <source>
        <strain evidence="4 5">M1</strain>
    </source>
</reference>
<evidence type="ECO:0000256" key="2">
    <source>
        <dbReference type="SAM" id="Phobius"/>
    </source>
</evidence>
<keyword evidence="2" id="KW-1133">Transmembrane helix</keyword>
<dbReference type="PANTHER" id="PTHR37813">
    <property type="entry name" value="FELS-2 PROPHAGE PROTEIN"/>
    <property type="match status" value="1"/>
</dbReference>
<protein>
    <submittedName>
        <fullName evidence="4">Phage-related minor tail protein</fullName>
    </submittedName>
</protein>
<feature type="transmembrane region" description="Helical" evidence="2">
    <location>
        <begin position="703"/>
        <end position="724"/>
    </location>
</feature>
<evidence type="ECO:0000313" key="5">
    <source>
        <dbReference type="Proteomes" id="UP000036356"/>
    </source>
</evidence>
<comment type="caution">
    <text evidence="4">The sequence shown here is derived from an EMBL/GenBank/DDBJ whole genome shotgun (WGS) entry which is preliminary data.</text>
</comment>
<evidence type="ECO:0000259" key="3">
    <source>
        <dbReference type="Pfam" id="PF10145"/>
    </source>
</evidence>
<feature type="domain" description="Phage tail tape measure protein" evidence="3">
    <location>
        <begin position="106"/>
        <end position="311"/>
    </location>
</feature>
<gene>
    <name evidence="4" type="ORF">DEAC_c40080</name>
</gene>
<dbReference type="PATRIC" id="fig|476652.3.peg.4247"/>
<dbReference type="InterPro" id="IPR010090">
    <property type="entry name" value="Phage_tape_meas"/>
</dbReference>
<dbReference type="NCBIfam" id="TIGR01760">
    <property type="entry name" value="tape_meas_TP901"/>
    <property type="match status" value="1"/>
</dbReference>
<feature type="transmembrane region" description="Helical" evidence="2">
    <location>
        <begin position="609"/>
        <end position="628"/>
    </location>
</feature>
<keyword evidence="2" id="KW-0472">Membrane</keyword>
<keyword evidence="2" id="KW-0812">Transmembrane</keyword>
<dbReference type="STRING" id="476652.DEAC_c40080"/>
<evidence type="ECO:0000313" key="4">
    <source>
        <dbReference type="EMBL" id="KLU64014.1"/>
    </source>
</evidence>
<evidence type="ECO:0000256" key="1">
    <source>
        <dbReference type="ARBA" id="ARBA00022612"/>
    </source>
</evidence>
<name>A0A0J1FKM1_9FIRM</name>
<dbReference type="Proteomes" id="UP000036356">
    <property type="component" value="Unassembled WGS sequence"/>
</dbReference>